<keyword evidence="7" id="KW-1185">Reference proteome</keyword>
<reference evidence="7" key="1">
    <citation type="journal article" date="2019" name="Int. J. Syst. Evol. Microbiol.">
        <title>The Global Catalogue of Microorganisms (GCM) 10K type strain sequencing project: providing services to taxonomists for standard genome sequencing and annotation.</title>
        <authorList>
            <consortium name="The Broad Institute Genomics Platform"/>
            <consortium name="The Broad Institute Genome Sequencing Center for Infectious Disease"/>
            <person name="Wu L."/>
            <person name="Ma J."/>
        </authorList>
    </citation>
    <scope>NUCLEOTIDE SEQUENCE [LARGE SCALE GENOMIC DNA]</scope>
    <source>
        <strain evidence="7">KCTC 52168</strain>
    </source>
</reference>
<dbReference type="InterPro" id="IPR000835">
    <property type="entry name" value="HTH_MarR-typ"/>
</dbReference>
<feature type="domain" description="HTH marR-type" evidence="5">
    <location>
        <begin position="19"/>
        <end position="152"/>
    </location>
</feature>
<evidence type="ECO:0000256" key="1">
    <source>
        <dbReference type="ARBA" id="ARBA00023015"/>
    </source>
</evidence>
<dbReference type="SMART" id="SM00347">
    <property type="entry name" value="HTH_MARR"/>
    <property type="match status" value="1"/>
</dbReference>
<evidence type="ECO:0000313" key="6">
    <source>
        <dbReference type="EMBL" id="MFC3147439.1"/>
    </source>
</evidence>
<protein>
    <submittedName>
        <fullName evidence="6">MarR family winged helix-turn-helix transcriptional regulator</fullName>
    </submittedName>
</protein>
<dbReference type="EMBL" id="JBHRTI010000003">
    <property type="protein sequence ID" value="MFC3147439.1"/>
    <property type="molecule type" value="Genomic_DNA"/>
</dbReference>
<name>A0ABV7H0K2_9BURK</name>
<dbReference type="PANTHER" id="PTHR33164:SF64">
    <property type="entry name" value="TRANSCRIPTIONAL REGULATOR SLYA"/>
    <property type="match status" value="1"/>
</dbReference>
<dbReference type="PRINTS" id="PR00598">
    <property type="entry name" value="HTHMARR"/>
</dbReference>
<dbReference type="InterPro" id="IPR023187">
    <property type="entry name" value="Tscrpt_reg_MarR-type_CS"/>
</dbReference>
<evidence type="ECO:0000256" key="4">
    <source>
        <dbReference type="SAM" id="MobiDB-lite"/>
    </source>
</evidence>
<dbReference type="RefSeq" id="WP_377302445.1">
    <property type="nucleotide sequence ID" value="NZ_CP180191.1"/>
</dbReference>
<dbReference type="InterPro" id="IPR036390">
    <property type="entry name" value="WH_DNA-bd_sf"/>
</dbReference>
<evidence type="ECO:0000259" key="5">
    <source>
        <dbReference type="PROSITE" id="PS50995"/>
    </source>
</evidence>
<evidence type="ECO:0000256" key="3">
    <source>
        <dbReference type="ARBA" id="ARBA00023163"/>
    </source>
</evidence>
<dbReference type="PROSITE" id="PS01117">
    <property type="entry name" value="HTH_MARR_1"/>
    <property type="match status" value="1"/>
</dbReference>
<gene>
    <name evidence="6" type="ORF">ACFOEN_07280</name>
</gene>
<feature type="region of interest" description="Disordered" evidence="4">
    <location>
        <begin position="161"/>
        <end position="194"/>
    </location>
</feature>
<keyword evidence="3" id="KW-0804">Transcription</keyword>
<dbReference type="SUPFAM" id="SSF46785">
    <property type="entry name" value="Winged helix' DNA-binding domain"/>
    <property type="match status" value="1"/>
</dbReference>
<evidence type="ECO:0000313" key="7">
    <source>
        <dbReference type="Proteomes" id="UP001595556"/>
    </source>
</evidence>
<dbReference type="Pfam" id="PF12802">
    <property type="entry name" value="MarR_2"/>
    <property type="match status" value="1"/>
</dbReference>
<keyword evidence="1" id="KW-0805">Transcription regulation</keyword>
<sequence length="194" mass="21135">MTTEPSLIFPEPSERVLLMDATARQLFALTREWRRVLGERLAPHGMNEASWRLLLHLDFLGGSVAQARLAEQMGIETPTLVRLLDRMVRDGWVQRRAHEHDRRINLVEPTERGRAIMKQVSAEAASLRLAVFAGLDDGDLAALAGALDRLHEALQAPAARVSQALPEPGSDATPAQQRASTTRAAATAGVSPPA</sequence>
<dbReference type="InterPro" id="IPR039422">
    <property type="entry name" value="MarR/SlyA-like"/>
</dbReference>
<dbReference type="Gene3D" id="1.10.10.10">
    <property type="entry name" value="Winged helix-like DNA-binding domain superfamily/Winged helix DNA-binding domain"/>
    <property type="match status" value="1"/>
</dbReference>
<evidence type="ECO:0000256" key="2">
    <source>
        <dbReference type="ARBA" id="ARBA00023125"/>
    </source>
</evidence>
<dbReference type="InterPro" id="IPR036388">
    <property type="entry name" value="WH-like_DNA-bd_sf"/>
</dbReference>
<feature type="compositionally biased region" description="Low complexity" evidence="4">
    <location>
        <begin position="172"/>
        <end position="188"/>
    </location>
</feature>
<dbReference type="PROSITE" id="PS50995">
    <property type="entry name" value="HTH_MARR_2"/>
    <property type="match status" value="1"/>
</dbReference>
<comment type="caution">
    <text evidence="6">The sequence shown here is derived from an EMBL/GenBank/DDBJ whole genome shotgun (WGS) entry which is preliminary data.</text>
</comment>
<accession>A0ABV7H0K2</accession>
<organism evidence="6 7">
    <name type="scientific">Piscinibacterium candidicorallinum</name>
    <dbReference type="NCBI Taxonomy" id="1793872"/>
    <lineage>
        <taxon>Bacteria</taxon>
        <taxon>Pseudomonadati</taxon>
        <taxon>Pseudomonadota</taxon>
        <taxon>Betaproteobacteria</taxon>
        <taxon>Burkholderiales</taxon>
        <taxon>Piscinibacterium</taxon>
    </lineage>
</organism>
<proteinExistence type="predicted"/>
<keyword evidence="2" id="KW-0238">DNA-binding</keyword>
<dbReference type="Proteomes" id="UP001595556">
    <property type="component" value="Unassembled WGS sequence"/>
</dbReference>
<dbReference type="PANTHER" id="PTHR33164">
    <property type="entry name" value="TRANSCRIPTIONAL REGULATOR, MARR FAMILY"/>
    <property type="match status" value="1"/>
</dbReference>